<dbReference type="Proteomes" id="UP000028569">
    <property type="component" value="Chromosome"/>
</dbReference>
<feature type="active site" evidence="1">
    <location>
        <position position="180"/>
    </location>
</feature>
<sequence>MTHTHGKAGISATGAPEQMPEAAAGHVLTRRGMAGGLLVILSLVILFLPSPYVIETPGPTQDVLGRSGSTEVVSVKGGQTYTGSGKLLLTTINAGGLPGSMVTNMEALLGWANPKAMVVPREAIIPEGMTADEYRKQEVSDMSGSQDAAAKAAISFLQAKGYQTDGIEITMHVDDIGGPSAGMMYALGAIDKLTPEDETGGRTIAGTGTIDEKGAVGAIGGINLKLMGAKRDGATWFLAPKANCSQVAGHVPDGLRDVQVETLDQAYEAVVEIGHSRGEDLPRCTVDSSSPSK</sequence>
<evidence type="ECO:0000256" key="1">
    <source>
        <dbReference type="PROSITE-ProRule" id="PRU01122"/>
    </source>
</evidence>
<dbReference type="InterPro" id="IPR020568">
    <property type="entry name" value="Ribosomal_Su5_D2-typ_SF"/>
</dbReference>
<evidence type="ECO:0000313" key="4">
    <source>
        <dbReference type="EMBL" id="AIC91634.1"/>
    </source>
</evidence>
<dbReference type="HOGENOM" id="CLU_042037_0_0_11"/>
<dbReference type="AlphaFoldDB" id="A0A087VTH3"/>
<dbReference type="InterPro" id="IPR014721">
    <property type="entry name" value="Ribsml_uS5_D2-typ_fold_subgr"/>
</dbReference>
<evidence type="ECO:0000256" key="2">
    <source>
        <dbReference type="SAM" id="Phobius"/>
    </source>
</evidence>
<proteinExistence type="inferred from homology"/>
<keyword evidence="2" id="KW-0472">Membrane</keyword>
<evidence type="ECO:0000259" key="3">
    <source>
        <dbReference type="PROSITE" id="PS51786"/>
    </source>
</evidence>
<feature type="active site" evidence="1">
    <location>
        <position position="225"/>
    </location>
</feature>
<dbReference type="PROSITE" id="PS51786">
    <property type="entry name" value="LON_PROTEOLYTIC"/>
    <property type="match status" value="1"/>
</dbReference>
<evidence type="ECO:0000313" key="5">
    <source>
        <dbReference type="Proteomes" id="UP000028569"/>
    </source>
</evidence>
<reference evidence="4 5" key="1">
    <citation type="journal article" date="2014" name="Appl. Environ. Microbiol.">
        <title>Genomic encyclopedia of type strains of the genus Bifidobacterium.</title>
        <authorList>
            <person name="Milani C."/>
            <person name="Lugli G.A."/>
            <person name="Duranti S."/>
            <person name="Turroni F."/>
            <person name="Bottacini F."/>
            <person name="Mangifesta M."/>
            <person name="Sanchez B."/>
            <person name="Viappiani A."/>
            <person name="Mancabelli L."/>
            <person name="Taminiau B."/>
            <person name="Delcenserie V."/>
            <person name="Barrangou R."/>
            <person name="Margolles A."/>
            <person name="van Sinderen D."/>
            <person name="Ventura M."/>
        </authorList>
    </citation>
    <scope>NUCLEOTIDE SEQUENCE [LARGE SCALE GENOMIC DNA]</scope>
    <source>
        <strain evidence="4 5">LMG 11587</strain>
    </source>
</reference>
<dbReference type="GO" id="GO:0006508">
    <property type="term" value="P:proteolysis"/>
    <property type="evidence" value="ECO:0007669"/>
    <property type="project" value="UniProtKB-KW"/>
</dbReference>
<dbReference type="RefSeq" id="WP_033489804.1">
    <property type="nucleotide sequence ID" value="NZ_JDUE01000001.1"/>
</dbReference>
<feature type="domain" description="Lon proteolytic" evidence="3">
    <location>
        <begin position="175"/>
        <end position="273"/>
    </location>
</feature>
<feature type="transmembrane region" description="Helical" evidence="2">
    <location>
        <begin position="34"/>
        <end position="54"/>
    </location>
</feature>
<keyword evidence="1" id="KW-0720">Serine protease</keyword>
<comment type="catalytic activity">
    <reaction evidence="1">
        <text>Hydrolysis of proteins in presence of ATP.</text>
        <dbReference type="EC" id="3.4.21.53"/>
    </reaction>
</comment>
<comment type="similarity">
    <text evidence="1">Belongs to the peptidase S16 family.</text>
</comment>
<dbReference type="EMBL" id="CP006018">
    <property type="protein sequence ID" value="AIC91634.1"/>
    <property type="molecule type" value="Genomic_DNA"/>
</dbReference>
<protein>
    <recommendedName>
        <fullName evidence="1">endopeptidase La</fullName>
        <ecNumber evidence="1">3.4.21.53</ecNumber>
    </recommendedName>
</protein>
<dbReference type="Pfam" id="PF05362">
    <property type="entry name" value="Lon_C"/>
    <property type="match status" value="1"/>
</dbReference>
<keyword evidence="2" id="KW-0812">Transmembrane</keyword>
<dbReference type="KEGG" id="bii:BINDI_0352"/>
<accession>A0A087VTH3</accession>
<keyword evidence="5" id="KW-1185">Reference proteome</keyword>
<dbReference type="GO" id="GO:0004252">
    <property type="term" value="F:serine-type endopeptidase activity"/>
    <property type="evidence" value="ECO:0007669"/>
    <property type="project" value="UniProtKB-UniRule"/>
</dbReference>
<keyword evidence="2" id="KW-1133">Transmembrane helix</keyword>
<organism evidence="4 5">
    <name type="scientific">Bifidobacterium [indicum] DSM 20214 = LMG 11587</name>
    <dbReference type="NCBI Taxonomy" id="1341694"/>
    <lineage>
        <taxon>Bacteria</taxon>
        <taxon>Bacillati</taxon>
        <taxon>Actinomycetota</taxon>
        <taxon>Actinomycetes</taxon>
        <taxon>Bifidobacteriales</taxon>
        <taxon>Bifidobacteriaceae</taxon>
        <taxon>Bifidobacterium</taxon>
    </lineage>
</organism>
<dbReference type="Gene3D" id="3.30.230.10">
    <property type="match status" value="1"/>
</dbReference>
<dbReference type="InterPro" id="IPR008269">
    <property type="entry name" value="Lon_proteolytic"/>
</dbReference>
<dbReference type="GO" id="GO:0004176">
    <property type="term" value="F:ATP-dependent peptidase activity"/>
    <property type="evidence" value="ECO:0007669"/>
    <property type="project" value="UniProtKB-UniRule"/>
</dbReference>
<gene>
    <name evidence="4" type="ORF">BINDI_0352</name>
</gene>
<dbReference type="SUPFAM" id="SSF54211">
    <property type="entry name" value="Ribosomal protein S5 domain 2-like"/>
    <property type="match status" value="1"/>
</dbReference>
<keyword evidence="1" id="KW-0378">Hydrolase</keyword>
<dbReference type="OrthoDB" id="2356897at2"/>
<dbReference type="EC" id="3.4.21.53" evidence="1"/>
<name>A0A087VTH3_9BIFI</name>
<keyword evidence="1" id="KW-0645">Protease</keyword>